<evidence type="ECO:0000256" key="4">
    <source>
        <dbReference type="ARBA" id="ARBA00022692"/>
    </source>
</evidence>
<keyword evidence="16" id="KW-1185">Reference proteome</keyword>
<dbReference type="EMBL" id="QKTW01000003">
    <property type="protein sequence ID" value="PZF74662.1"/>
    <property type="molecule type" value="Genomic_DNA"/>
</dbReference>
<evidence type="ECO:0000313" key="15">
    <source>
        <dbReference type="EMBL" id="PZF74662.1"/>
    </source>
</evidence>
<feature type="domain" description="TonB-dependent receptor-like beta-barrel" evidence="13">
    <location>
        <begin position="243"/>
        <end position="768"/>
    </location>
</feature>
<dbReference type="SUPFAM" id="SSF49464">
    <property type="entry name" value="Carboxypeptidase regulatory domain-like"/>
    <property type="match status" value="1"/>
</dbReference>
<evidence type="ECO:0000256" key="12">
    <source>
        <dbReference type="SAM" id="SignalP"/>
    </source>
</evidence>
<evidence type="ECO:0000256" key="6">
    <source>
        <dbReference type="ARBA" id="ARBA00023077"/>
    </source>
</evidence>
<evidence type="ECO:0000313" key="16">
    <source>
        <dbReference type="Proteomes" id="UP000248745"/>
    </source>
</evidence>
<keyword evidence="3 10" id="KW-1134">Transmembrane beta strand</keyword>
<keyword evidence="4 10" id="KW-0812">Transmembrane</keyword>
<dbReference type="Gene3D" id="2.60.40.1120">
    <property type="entry name" value="Carboxypeptidase-like, regulatory domain"/>
    <property type="match status" value="1"/>
</dbReference>
<dbReference type="InterPro" id="IPR000531">
    <property type="entry name" value="Beta-barrel_TonB"/>
</dbReference>
<feature type="domain" description="TonB-dependent receptor plug" evidence="14">
    <location>
        <begin position="122"/>
        <end position="225"/>
    </location>
</feature>
<dbReference type="PANTHER" id="PTHR30069">
    <property type="entry name" value="TONB-DEPENDENT OUTER MEMBRANE RECEPTOR"/>
    <property type="match status" value="1"/>
</dbReference>
<evidence type="ECO:0000256" key="7">
    <source>
        <dbReference type="ARBA" id="ARBA00023136"/>
    </source>
</evidence>
<accession>A0A2W2AMA3</accession>
<evidence type="ECO:0000256" key="10">
    <source>
        <dbReference type="PROSITE-ProRule" id="PRU01360"/>
    </source>
</evidence>
<evidence type="ECO:0000256" key="11">
    <source>
        <dbReference type="RuleBase" id="RU003357"/>
    </source>
</evidence>
<name>A0A2W2AMA3_9BACT</name>
<comment type="caution">
    <text evidence="15">The sequence shown here is derived from an EMBL/GenBank/DDBJ whole genome shotgun (WGS) entry which is preliminary data.</text>
</comment>
<sequence length="812" mass="89706">MRSLLLLCGLLCLTIFTASAGNINAGKLKGKITDEQNVPLTGAVISIPDLHVGATADSNGDYVISNIPQGKYLVEVRMLSYANITEAVTISGVTTHDFKLKETVLERNEVVITGTSLATEERKSVTPIQSIRMKQLQENISTNIIDAITKLPGVSQLTTGPAVSKPIIRGLGYNRIITLNDGVRQEGQQWGDEHGIEIDDYNVSRIEVLKGPASLAYGSDALAGVINIISDDPLPEGKIRGNVTANYQTNNGQEAIHAQLGGNNNGIVWNGYYTGKRAHDYKNPYDGYVFDSRYHNNNFGATIGMNKKWGSSKLSFTSFNQILGISEGERDSATGKFIKAVDDNGVPGEAIVTDDDGRSYSRATPSQQINHQKLVWANNLYFNNGGRIGLTLGYQQNSRKEFEDVLNPTTPGLSFLLKTYSYDLKYFFPVWKGWQVTSGINGMVQHNENKGNEFLIPDYNLFDIGGYAIAKKDWKRWSVSGGLRYNYRKITSDALYTDSSGERTSGPVAGGEQRFQQFNTSFSNISGSLGASYALTEKTILKFNFASGFRAPNIAELSANGVHEGTIRYEYGNLGLKPETSFQGDIGINWSSDHVQINGAVFYNHIQNFIYIRKLLNASGKDSIPEQNNDQGYPAFIYDQTNATLYGGELYVDLHPHPFDWLHLENTFSYVRGVTSNNTDSTHNLPYIPAARWLIELRAQQKKMGSFLRNVYAKVGVDINFAQNNVFTAYNTETASPGYTLLNAGVGMDFVGKKQNTLFTLTLAAQNLTDVAYQNHLSRLRYADINYVTGRQGIFNMGRSFSITVSVPLDIK</sequence>
<keyword evidence="9 10" id="KW-0998">Cell outer membrane</keyword>
<evidence type="ECO:0000259" key="13">
    <source>
        <dbReference type="Pfam" id="PF00593"/>
    </source>
</evidence>
<dbReference type="Pfam" id="PF13715">
    <property type="entry name" value="CarbopepD_reg_2"/>
    <property type="match status" value="1"/>
</dbReference>
<dbReference type="AlphaFoldDB" id="A0A2W2AMA3"/>
<evidence type="ECO:0000256" key="2">
    <source>
        <dbReference type="ARBA" id="ARBA00022448"/>
    </source>
</evidence>
<dbReference type="OrthoDB" id="9795928at2"/>
<dbReference type="InterPro" id="IPR039426">
    <property type="entry name" value="TonB-dep_rcpt-like"/>
</dbReference>
<evidence type="ECO:0000256" key="9">
    <source>
        <dbReference type="ARBA" id="ARBA00023237"/>
    </source>
</evidence>
<dbReference type="GO" id="GO:0044718">
    <property type="term" value="P:siderophore transmembrane transport"/>
    <property type="evidence" value="ECO:0007669"/>
    <property type="project" value="TreeGrafter"/>
</dbReference>
<dbReference type="Pfam" id="PF00593">
    <property type="entry name" value="TonB_dep_Rec_b-barrel"/>
    <property type="match status" value="1"/>
</dbReference>
<feature type="chain" id="PRO_5016181373" evidence="12">
    <location>
        <begin position="21"/>
        <end position="812"/>
    </location>
</feature>
<dbReference type="InterPro" id="IPR008969">
    <property type="entry name" value="CarboxyPept-like_regulatory"/>
</dbReference>
<dbReference type="Gene3D" id="2.40.170.20">
    <property type="entry name" value="TonB-dependent receptor, beta-barrel domain"/>
    <property type="match status" value="1"/>
</dbReference>
<dbReference type="InterPro" id="IPR012910">
    <property type="entry name" value="Plug_dom"/>
</dbReference>
<dbReference type="PANTHER" id="PTHR30069:SF29">
    <property type="entry name" value="HEMOGLOBIN AND HEMOGLOBIN-HAPTOGLOBIN-BINDING PROTEIN 1-RELATED"/>
    <property type="match status" value="1"/>
</dbReference>
<dbReference type="Proteomes" id="UP000248745">
    <property type="component" value="Unassembled WGS sequence"/>
</dbReference>
<protein>
    <submittedName>
        <fullName evidence="15">TonB-dependent receptor</fullName>
    </submittedName>
</protein>
<dbReference type="Pfam" id="PF07715">
    <property type="entry name" value="Plug"/>
    <property type="match status" value="1"/>
</dbReference>
<gene>
    <name evidence="15" type="ORF">DN068_02240</name>
</gene>
<feature type="signal peptide" evidence="12">
    <location>
        <begin position="1"/>
        <end position="20"/>
    </location>
</feature>
<dbReference type="InterPro" id="IPR037066">
    <property type="entry name" value="Plug_dom_sf"/>
</dbReference>
<keyword evidence="5 12" id="KW-0732">Signal</keyword>
<keyword evidence="2 10" id="KW-0813">Transport</keyword>
<dbReference type="SUPFAM" id="SSF56935">
    <property type="entry name" value="Porins"/>
    <property type="match status" value="1"/>
</dbReference>
<evidence type="ECO:0000256" key="5">
    <source>
        <dbReference type="ARBA" id="ARBA00022729"/>
    </source>
</evidence>
<keyword evidence="6 11" id="KW-0798">TonB box</keyword>
<dbReference type="GO" id="GO:0015344">
    <property type="term" value="F:siderophore uptake transmembrane transporter activity"/>
    <property type="evidence" value="ECO:0007669"/>
    <property type="project" value="TreeGrafter"/>
</dbReference>
<comment type="subcellular location">
    <subcellularLocation>
        <location evidence="1 10">Cell outer membrane</location>
        <topology evidence="1 10">Multi-pass membrane protein</topology>
    </subcellularLocation>
</comment>
<dbReference type="InterPro" id="IPR036942">
    <property type="entry name" value="Beta-barrel_TonB_sf"/>
</dbReference>
<keyword evidence="8 15" id="KW-0675">Receptor</keyword>
<evidence type="ECO:0000256" key="8">
    <source>
        <dbReference type="ARBA" id="ARBA00023170"/>
    </source>
</evidence>
<keyword evidence="7 10" id="KW-0472">Membrane</keyword>
<dbReference type="GO" id="GO:0009279">
    <property type="term" value="C:cell outer membrane"/>
    <property type="evidence" value="ECO:0007669"/>
    <property type="project" value="UniProtKB-SubCell"/>
</dbReference>
<evidence type="ECO:0000256" key="3">
    <source>
        <dbReference type="ARBA" id="ARBA00022452"/>
    </source>
</evidence>
<evidence type="ECO:0000256" key="1">
    <source>
        <dbReference type="ARBA" id="ARBA00004571"/>
    </source>
</evidence>
<evidence type="ECO:0000259" key="14">
    <source>
        <dbReference type="Pfam" id="PF07715"/>
    </source>
</evidence>
<reference evidence="15 16" key="1">
    <citation type="submission" date="2018-06" db="EMBL/GenBank/DDBJ databases">
        <title>Mucibacter soli gen. nov., sp. nov., a new member of the family Chitinophagaceae producing mucin.</title>
        <authorList>
            <person name="Kim M.-K."/>
            <person name="Park S."/>
            <person name="Kim T.-S."/>
            <person name="Joung Y."/>
            <person name="Han J.-H."/>
            <person name="Kim S.B."/>
        </authorList>
    </citation>
    <scope>NUCLEOTIDE SEQUENCE [LARGE SCALE GENOMIC DNA]</scope>
    <source>
        <strain evidence="15 16">R1-15</strain>
    </source>
</reference>
<comment type="similarity">
    <text evidence="10 11">Belongs to the TonB-dependent receptor family.</text>
</comment>
<proteinExistence type="inferred from homology"/>
<organism evidence="15 16">
    <name type="scientific">Taibaiella soli</name>
    <dbReference type="NCBI Taxonomy" id="1649169"/>
    <lineage>
        <taxon>Bacteria</taxon>
        <taxon>Pseudomonadati</taxon>
        <taxon>Bacteroidota</taxon>
        <taxon>Chitinophagia</taxon>
        <taxon>Chitinophagales</taxon>
        <taxon>Chitinophagaceae</taxon>
        <taxon>Taibaiella</taxon>
    </lineage>
</organism>
<dbReference type="Gene3D" id="2.170.130.10">
    <property type="entry name" value="TonB-dependent receptor, plug domain"/>
    <property type="match status" value="1"/>
</dbReference>
<dbReference type="PROSITE" id="PS52016">
    <property type="entry name" value="TONB_DEPENDENT_REC_3"/>
    <property type="match status" value="1"/>
</dbReference>